<keyword evidence="3 7" id="KW-0479">Metal-binding</keyword>
<dbReference type="EMBL" id="CAJOBC010035773">
    <property type="protein sequence ID" value="CAF4115066.1"/>
    <property type="molecule type" value="Genomic_DNA"/>
</dbReference>
<dbReference type="OrthoDB" id="1470350at2759"/>
<evidence type="ECO:0000256" key="4">
    <source>
        <dbReference type="ARBA" id="ARBA00023002"/>
    </source>
</evidence>
<keyword evidence="9" id="KW-0812">Transmembrane</keyword>
<dbReference type="InterPro" id="IPR002401">
    <property type="entry name" value="Cyt_P450_E_grp-I"/>
</dbReference>
<evidence type="ECO:0000313" key="13">
    <source>
        <dbReference type="EMBL" id="CAF4115066.1"/>
    </source>
</evidence>
<keyword evidence="2 7" id="KW-0349">Heme</keyword>
<evidence type="ECO:0000256" key="1">
    <source>
        <dbReference type="ARBA" id="ARBA00010617"/>
    </source>
</evidence>
<evidence type="ECO:0000256" key="7">
    <source>
        <dbReference type="PIRSR" id="PIRSR602401-1"/>
    </source>
</evidence>
<name>A0A815DST1_9BILA</name>
<organism evidence="11 14">
    <name type="scientific">Didymodactylos carnosus</name>
    <dbReference type="NCBI Taxonomy" id="1234261"/>
    <lineage>
        <taxon>Eukaryota</taxon>
        <taxon>Metazoa</taxon>
        <taxon>Spiralia</taxon>
        <taxon>Gnathifera</taxon>
        <taxon>Rotifera</taxon>
        <taxon>Eurotatoria</taxon>
        <taxon>Bdelloidea</taxon>
        <taxon>Philodinida</taxon>
        <taxon>Philodinidae</taxon>
        <taxon>Didymodactylos</taxon>
    </lineage>
</organism>
<evidence type="ECO:0008006" key="15">
    <source>
        <dbReference type="Google" id="ProtNLM"/>
    </source>
</evidence>
<keyword evidence="9" id="KW-0472">Membrane</keyword>
<evidence type="ECO:0000256" key="8">
    <source>
        <dbReference type="RuleBase" id="RU000461"/>
    </source>
</evidence>
<dbReference type="InterPro" id="IPR001128">
    <property type="entry name" value="Cyt_P450"/>
</dbReference>
<dbReference type="AlphaFoldDB" id="A0A815DST1"/>
<dbReference type="InterPro" id="IPR017972">
    <property type="entry name" value="Cyt_P450_CS"/>
</dbReference>
<dbReference type="PROSITE" id="PS00086">
    <property type="entry name" value="CYTOCHROME_P450"/>
    <property type="match status" value="1"/>
</dbReference>
<dbReference type="SUPFAM" id="SSF48264">
    <property type="entry name" value="Cytochrome P450"/>
    <property type="match status" value="1"/>
</dbReference>
<dbReference type="InterPro" id="IPR050196">
    <property type="entry name" value="Cytochrome_P450_Monoox"/>
</dbReference>
<sequence>MFLIFSSASIAIIVILFLIIYFTLIHKELRVYNALKSQNIPGEPFVPIMGQLREMLKYAKADKSMQYYIDLQLKHGNIFLVTFGPHTRLIIIEPNLMADVLKKYTKFYVKPSLFRTVFTSMMGEQNLILSEGYAHDRARKMLNPAFSVINSQSMVSIMIKQIALAIEKWEKTESNIDLQQELNSLSLSIIASSAFGQAFETNAEAKHVIMTSTVSVLDAILYRSLQVPINQIPLLNKLPLFKKKVIDQGAKRIAEVAQRMVNDRRMGKSQSLCKGDDLLDLLLTARDQDGNGFSKQEVKDEAMAFILAGFETTGNLMVWSMYILMTHPDVYQDCCNEVDRVLEGQPPNNVLINELHVIEAVLQETLRLYPPAPYIVRQCIHEHSIGSEENQIHLPVGVTLLLNVYALHRSAHYWHDPLIFDYKRWMKNAEGLKPKLAHPFCYLPFSAGNRSCIGQNFAMLEAKVMLAILVQRLHFEIIPGQKIVPISRIMMKTKYGLLAKITRRA</sequence>
<feature type="binding site" description="axial binding residue" evidence="7">
    <location>
        <position position="452"/>
    </location>
    <ligand>
        <name>heme</name>
        <dbReference type="ChEBI" id="CHEBI:30413"/>
    </ligand>
    <ligandPart>
        <name>Fe</name>
        <dbReference type="ChEBI" id="CHEBI:18248"/>
    </ligandPart>
</feature>
<dbReference type="GO" id="GO:0016705">
    <property type="term" value="F:oxidoreductase activity, acting on paired donors, with incorporation or reduction of molecular oxygen"/>
    <property type="evidence" value="ECO:0007669"/>
    <property type="project" value="InterPro"/>
</dbReference>
<keyword evidence="6 8" id="KW-0503">Monooxygenase</keyword>
<comment type="caution">
    <text evidence="11">The sequence shown here is derived from an EMBL/GenBank/DDBJ whole genome shotgun (WGS) entry which is preliminary data.</text>
</comment>
<dbReference type="Gene3D" id="1.10.630.10">
    <property type="entry name" value="Cytochrome P450"/>
    <property type="match status" value="1"/>
</dbReference>
<comment type="similarity">
    <text evidence="1 8">Belongs to the cytochrome P450 family.</text>
</comment>
<evidence type="ECO:0000313" key="10">
    <source>
        <dbReference type="EMBL" id="CAF1095014.1"/>
    </source>
</evidence>
<evidence type="ECO:0000256" key="5">
    <source>
        <dbReference type="ARBA" id="ARBA00023004"/>
    </source>
</evidence>
<evidence type="ECO:0000256" key="3">
    <source>
        <dbReference type="ARBA" id="ARBA00022723"/>
    </source>
</evidence>
<dbReference type="EMBL" id="CAJNOK010009643">
    <property type="protein sequence ID" value="CAF1095014.1"/>
    <property type="molecule type" value="Genomic_DNA"/>
</dbReference>
<evidence type="ECO:0000313" key="12">
    <source>
        <dbReference type="EMBL" id="CAF3856493.1"/>
    </source>
</evidence>
<dbReference type="PRINTS" id="PR00385">
    <property type="entry name" value="P450"/>
</dbReference>
<proteinExistence type="inferred from homology"/>
<dbReference type="Proteomes" id="UP000677228">
    <property type="component" value="Unassembled WGS sequence"/>
</dbReference>
<evidence type="ECO:0000313" key="14">
    <source>
        <dbReference type="Proteomes" id="UP000663829"/>
    </source>
</evidence>
<feature type="transmembrane region" description="Helical" evidence="9">
    <location>
        <begin position="6"/>
        <end position="25"/>
    </location>
</feature>
<dbReference type="Proteomes" id="UP000681722">
    <property type="component" value="Unassembled WGS sequence"/>
</dbReference>
<dbReference type="GO" id="GO:0020037">
    <property type="term" value="F:heme binding"/>
    <property type="evidence" value="ECO:0007669"/>
    <property type="project" value="InterPro"/>
</dbReference>
<dbReference type="PRINTS" id="PR00463">
    <property type="entry name" value="EP450I"/>
</dbReference>
<dbReference type="GO" id="GO:0005506">
    <property type="term" value="F:iron ion binding"/>
    <property type="evidence" value="ECO:0007669"/>
    <property type="project" value="InterPro"/>
</dbReference>
<keyword evidence="5 7" id="KW-0408">Iron</keyword>
<accession>A0A815DST1</accession>
<dbReference type="PANTHER" id="PTHR24291:SF50">
    <property type="entry name" value="BIFUNCTIONAL ALBAFLAVENONE MONOOXYGENASE_TERPENE SYNTHASE"/>
    <property type="match status" value="1"/>
</dbReference>
<evidence type="ECO:0000256" key="6">
    <source>
        <dbReference type="ARBA" id="ARBA00023033"/>
    </source>
</evidence>
<keyword evidence="4 8" id="KW-0560">Oxidoreductase</keyword>
<reference evidence="11" key="1">
    <citation type="submission" date="2021-02" db="EMBL/GenBank/DDBJ databases">
        <authorList>
            <person name="Nowell W R."/>
        </authorList>
    </citation>
    <scope>NUCLEOTIDE SEQUENCE</scope>
</reference>
<dbReference type="Proteomes" id="UP000663829">
    <property type="component" value="Unassembled WGS sequence"/>
</dbReference>
<gene>
    <name evidence="11" type="ORF">GPM918_LOCUS28358</name>
    <name evidence="10" type="ORF">OVA965_LOCUS19007</name>
    <name evidence="13" type="ORF">SRO942_LOCUS28853</name>
    <name evidence="12" type="ORF">TMI583_LOCUS19020</name>
</gene>
<comment type="cofactor">
    <cofactor evidence="7">
        <name>heme</name>
        <dbReference type="ChEBI" id="CHEBI:30413"/>
    </cofactor>
</comment>
<dbReference type="InterPro" id="IPR036396">
    <property type="entry name" value="Cyt_P450_sf"/>
</dbReference>
<keyword evidence="14" id="KW-1185">Reference proteome</keyword>
<evidence type="ECO:0000256" key="2">
    <source>
        <dbReference type="ARBA" id="ARBA00022617"/>
    </source>
</evidence>
<dbReference type="Proteomes" id="UP000682733">
    <property type="component" value="Unassembled WGS sequence"/>
</dbReference>
<dbReference type="EMBL" id="CAJNOQ010012331">
    <property type="protein sequence ID" value="CAF1297637.1"/>
    <property type="molecule type" value="Genomic_DNA"/>
</dbReference>
<dbReference type="GO" id="GO:0004497">
    <property type="term" value="F:monooxygenase activity"/>
    <property type="evidence" value="ECO:0007669"/>
    <property type="project" value="UniProtKB-KW"/>
</dbReference>
<evidence type="ECO:0000256" key="9">
    <source>
        <dbReference type="SAM" id="Phobius"/>
    </source>
</evidence>
<dbReference type="EMBL" id="CAJOBA010009661">
    <property type="protein sequence ID" value="CAF3856493.1"/>
    <property type="molecule type" value="Genomic_DNA"/>
</dbReference>
<protein>
    <recommendedName>
        <fullName evidence="15">Cytochrome P450</fullName>
    </recommendedName>
</protein>
<keyword evidence="9" id="KW-1133">Transmembrane helix</keyword>
<evidence type="ECO:0000313" key="11">
    <source>
        <dbReference type="EMBL" id="CAF1297637.1"/>
    </source>
</evidence>
<dbReference type="PANTHER" id="PTHR24291">
    <property type="entry name" value="CYTOCHROME P450 FAMILY 4"/>
    <property type="match status" value="1"/>
</dbReference>
<dbReference type="Pfam" id="PF00067">
    <property type="entry name" value="p450"/>
    <property type="match status" value="1"/>
</dbReference>